<feature type="active site" evidence="1">
    <location>
        <position position="120"/>
    </location>
</feature>
<dbReference type="AlphaFoldDB" id="A0A809RJL7"/>
<keyword evidence="1" id="KW-1208">Phospholipid metabolism</keyword>
<dbReference type="SUPFAM" id="SSF56024">
    <property type="entry name" value="Phospholipase D/nuclease"/>
    <property type="match status" value="2"/>
</dbReference>
<feature type="active site" evidence="1">
    <location>
        <position position="113"/>
    </location>
</feature>
<accession>A0A809RJL7</accession>
<feature type="active site" evidence="1">
    <location>
        <position position="293"/>
    </location>
</feature>
<comment type="function">
    <text evidence="1">Catalyzes the phosphatidyl group transfer from one phosphatidylglycerol molecule to another to form cardiolipin (CL) (diphosphatidylglycerol) and glycerol.</text>
</comment>
<reference evidence="3" key="1">
    <citation type="journal article" name="DNA Res.">
        <title>The physiological potential of anammox bacteria as revealed by their core genome structure.</title>
        <authorList>
            <person name="Okubo T."/>
            <person name="Toyoda A."/>
            <person name="Fukuhara K."/>
            <person name="Uchiyama I."/>
            <person name="Harigaya Y."/>
            <person name="Kuroiwa M."/>
            <person name="Suzuki T."/>
            <person name="Murakami Y."/>
            <person name="Suwa Y."/>
            <person name="Takami H."/>
        </authorList>
    </citation>
    <scope>NUCLEOTIDE SEQUENCE</scope>
    <source>
        <strain evidence="3">317325-3</strain>
    </source>
</reference>
<dbReference type="GO" id="GO:0005886">
    <property type="term" value="C:plasma membrane"/>
    <property type="evidence" value="ECO:0007669"/>
    <property type="project" value="UniProtKB-SubCell"/>
</dbReference>
<dbReference type="InterPro" id="IPR030872">
    <property type="entry name" value="Cardiolipin_synth_ClsB"/>
</dbReference>
<dbReference type="GO" id="GO:0032049">
    <property type="term" value="P:cardiolipin biosynthetic process"/>
    <property type="evidence" value="ECO:0007669"/>
    <property type="project" value="InterPro"/>
</dbReference>
<comment type="similarity">
    <text evidence="1">Belongs to the phospholipase D family. Cardiolipin synthase subfamily. ClsB sub-subfamily.</text>
</comment>
<evidence type="ECO:0000259" key="2">
    <source>
        <dbReference type="PROSITE" id="PS50035"/>
    </source>
</evidence>
<dbReference type="PROSITE" id="PS50035">
    <property type="entry name" value="PLD"/>
    <property type="match status" value="2"/>
</dbReference>
<keyword evidence="1" id="KW-0594">Phospholipid biosynthesis</keyword>
<dbReference type="Proteomes" id="UP000662914">
    <property type="component" value="Chromosome"/>
</dbReference>
<keyword evidence="1" id="KW-0444">Lipid biosynthesis</keyword>
<feature type="domain" description="PLD phosphodiesterase" evidence="2">
    <location>
        <begin position="108"/>
        <end position="135"/>
    </location>
</feature>
<dbReference type="InterPro" id="IPR025202">
    <property type="entry name" value="PLD-like_dom"/>
</dbReference>
<dbReference type="GO" id="GO:0008808">
    <property type="term" value="F:cardiolipin synthase activity"/>
    <property type="evidence" value="ECO:0007669"/>
    <property type="project" value="InterPro"/>
</dbReference>
<sequence length="386" mass="43186">MKAEYLPGNAITLLENGCDFFPALIAAIDAAQREFHLETYIFADDATGRAVADALCRAARRGVAVRVLADGFGAANLPQTLAPRLTAAGVRVLVYRPEIARFRLRRERLRRLHRKLAVADGRCAFVGGINIIDDTDSANPSQPRFDYAVCIMGPLLAPIHQTVRRLWKLVALIQLRRQFRLPTPLPVSAEACGSMRAAFVIRDNLRHRHDIEEAYLEAIGRAQGEILIANAYFLPGGRFRQALLDAAARGVQVTVLLQGRVEYALQHYATQSLYDTLLRAGIRIFEYHRSYLHAKVAVIDCCWATVGSSNIDPFSLLLAREANVFVDDREFAMKLRGSLEAAMQEGARELRCEDWLRKAWIERLASRLAYWLVRLLIGIAGQGGRH</sequence>
<dbReference type="CDD" id="cd09159">
    <property type="entry name" value="PLDc_ybhO_like_2"/>
    <property type="match status" value="1"/>
</dbReference>
<keyword evidence="1" id="KW-0808">Transferase</keyword>
<dbReference type="EC" id="2.7.8.-" evidence="1"/>
<dbReference type="PANTHER" id="PTHR21248:SF22">
    <property type="entry name" value="PHOSPHOLIPASE D"/>
    <property type="match status" value="1"/>
</dbReference>
<evidence type="ECO:0000313" key="3">
    <source>
        <dbReference type="EMBL" id="BBO19622.1"/>
    </source>
</evidence>
<dbReference type="HAMAP" id="MF_01917">
    <property type="entry name" value="Cardiolipin_synth_ClsB"/>
    <property type="match status" value="1"/>
</dbReference>
<protein>
    <recommendedName>
        <fullName evidence="1">Cardiolipin synthase B</fullName>
        <shortName evidence="1">CL synthase</shortName>
        <ecNumber evidence="1">2.7.8.-</ecNumber>
    </recommendedName>
</protein>
<dbReference type="PANTHER" id="PTHR21248">
    <property type="entry name" value="CARDIOLIPIN SYNTHASE"/>
    <property type="match status" value="1"/>
</dbReference>
<evidence type="ECO:0000256" key="1">
    <source>
        <dbReference type="HAMAP-Rule" id="MF_01917"/>
    </source>
</evidence>
<proteinExistence type="inferred from homology"/>
<keyword evidence="1" id="KW-0472">Membrane</keyword>
<dbReference type="KEGG" id="ddz:DSYM_03210"/>
<comment type="subcellular location">
    <subcellularLocation>
        <location evidence="1">Cell membrane</location>
        <topology evidence="1">Peripheral membrane protein</topology>
    </subcellularLocation>
</comment>
<gene>
    <name evidence="1" type="primary">clsB</name>
    <name evidence="3" type="ORF">DSYM_03210</name>
</gene>
<dbReference type="SMART" id="SM00155">
    <property type="entry name" value="PLDc"/>
    <property type="match status" value="2"/>
</dbReference>
<keyword evidence="1" id="KW-1003">Cell membrane</keyword>
<dbReference type="Pfam" id="PF13091">
    <property type="entry name" value="PLDc_2"/>
    <property type="match status" value="2"/>
</dbReference>
<dbReference type="NCBIfam" id="NF008427">
    <property type="entry name" value="PRK11263.1"/>
    <property type="match status" value="1"/>
</dbReference>
<feature type="domain" description="PLD phosphodiesterase" evidence="2">
    <location>
        <begin position="288"/>
        <end position="315"/>
    </location>
</feature>
<feature type="active site" evidence="1">
    <location>
        <position position="115"/>
    </location>
</feature>
<dbReference type="Gene3D" id="3.30.870.10">
    <property type="entry name" value="Endonuclease Chain A"/>
    <property type="match status" value="2"/>
</dbReference>
<dbReference type="CDD" id="cd09110">
    <property type="entry name" value="PLDc_CLS_1"/>
    <property type="match status" value="1"/>
</dbReference>
<comment type="catalytic activity">
    <reaction evidence="1">
        <text>2 a 1,2-diacyl-sn-glycero-3-phospho-(1'-sn-glycerol) = a cardiolipin + glycerol</text>
        <dbReference type="Rhea" id="RHEA:31451"/>
        <dbReference type="ChEBI" id="CHEBI:17754"/>
        <dbReference type="ChEBI" id="CHEBI:62237"/>
        <dbReference type="ChEBI" id="CHEBI:64716"/>
    </reaction>
</comment>
<organism evidence="3 4">
    <name type="scientific">Candidatus Desulfobacillus denitrificans</name>
    <dbReference type="NCBI Taxonomy" id="2608985"/>
    <lineage>
        <taxon>Bacteria</taxon>
        <taxon>Pseudomonadati</taxon>
        <taxon>Pseudomonadota</taxon>
        <taxon>Betaproteobacteria</taxon>
        <taxon>Candidatus Desulfobacillus</taxon>
    </lineage>
</organism>
<feature type="active site" evidence="1">
    <location>
        <position position="295"/>
    </location>
</feature>
<feature type="active site" evidence="1">
    <location>
        <position position="300"/>
    </location>
</feature>
<evidence type="ECO:0000313" key="4">
    <source>
        <dbReference type="Proteomes" id="UP000662914"/>
    </source>
</evidence>
<dbReference type="InterPro" id="IPR001736">
    <property type="entry name" value="PLipase_D/transphosphatidylase"/>
</dbReference>
<dbReference type="EMBL" id="AP021857">
    <property type="protein sequence ID" value="BBO19622.1"/>
    <property type="molecule type" value="Genomic_DNA"/>
</dbReference>
<name>A0A809RJL7_9PROT</name>
<keyword evidence="1" id="KW-0443">Lipid metabolism</keyword>